<protein>
    <submittedName>
        <fullName evidence="1">Uncharacterized protein</fullName>
    </submittedName>
</protein>
<gene>
    <name evidence="1" type="ORF">KCTCHS21_07250</name>
</gene>
<dbReference type="AlphaFoldDB" id="A0A3T1CZQ8"/>
<dbReference type="RefSeq" id="WP_157993937.1">
    <property type="nucleotide sequence ID" value="NZ_AP019400.1"/>
</dbReference>
<accession>A0A3T1CZQ8</accession>
<keyword evidence="2" id="KW-1185">Reference proteome</keyword>
<name>A0A3T1CZQ8_9BACL</name>
<dbReference type="KEGG" id="cohn:KCTCHS21_07250"/>
<sequence>MNKWISEILTKRYEALSEESKSKEELISLVEQANNYEKLLIGELSDDGVKVLNTPI</sequence>
<evidence type="ECO:0000313" key="2">
    <source>
        <dbReference type="Proteomes" id="UP000289856"/>
    </source>
</evidence>
<reference evidence="1 2" key="1">
    <citation type="submission" date="2019-01" db="EMBL/GenBank/DDBJ databases">
        <title>Complete genome sequence of Cohnella hallensis HS21 isolated from Korean fir (Abies koreana) rhizospheric soil.</title>
        <authorList>
            <person name="Jiang L."/>
            <person name="Kang S.W."/>
            <person name="Kim S."/>
            <person name="Jung J."/>
            <person name="Kim C.Y."/>
            <person name="Kim D.H."/>
            <person name="Kim S.W."/>
            <person name="Lee J."/>
        </authorList>
    </citation>
    <scope>NUCLEOTIDE SEQUENCE [LARGE SCALE GENOMIC DNA]</scope>
    <source>
        <strain evidence="1 2">HS21</strain>
    </source>
</reference>
<organism evidence="1 2">
    <name type="scientific">Cohnella abietis</name>
    <dbReference type="NCBI Taxonomy" id="2507935"/>
    <lineage>
        <taxon>Bacteria</taxon>
        <taxon>Bacillati</taxon>
        <taxon>Bacillota</taxon>
        <taxon>Bacilli</taxon>
        <taxon>Bacillales</taxon>
        <taxon>Paenibacillaceae</taxon>
        <taxon>Cohnella</taxon>
    </lineage>
</organism>
<proteinExistence type="predicted"/>
<dbReference type="Proteomes" id="UP000289856">
    <property type="component" value="Chromosome"/>
</dbReference>
<evidence type="ECO:0000313" key="1">
    <source>
        <dbReference type="EMBL" id="BBI31326.1"/>
    </source>
</evidence>
<dbReference type="EMBL" id="AP019400">
    <property type="protein sequence ID" value="BBI31326.1"/>
    <property type="molecule type" value="Genomic_DNA"/>
</dbReference>